<organism evidence="3 4">
    <name type="scientific">Candidatus Methylumidiphilus alinenensis</name>
    <dbReference type="NCBI Taxonomy" id="2202197"/>
    <lineage>
        <taxon>Bacteria</taxon>
        <taxon>Pseudomonadati</taxon>
        <taxon>Pseudomonadota</taxon>
        <taxon>Gammaproteobacteria</taxon>
        <taxon>Methylococcales</taxon>
        <taxon>Candidatus Methylumidiphilus</taxon>
    </lineage>
</organism>
<feature type="domain" description="Teneurin-like YD-shell" evidence="2">
    <location>
        <begin position="2184"/>
        <end position="2479"/>
    </location>
</feature>
<protein>
    <recommendedName>
        <fullName evidence="2">Teneurin-like YD-shell domain-containing protein</fullName>
    </recommendedName>
</protein>
<name>A0A2W4R617_9GAMM</name>
<dbReference type="EMBL" id="QJPH01000383">
    <property type="protein sequence ID" value="PZN75518.1"/>
    <property type="molecule type" value="Genomic_DNA"/>
</dbReference>
<proteinExistence type="predicted"/>
<comment type="caution">
    <text evidence="3">The sequence shown here is derived from an EMBL/GenBank/DDBJ whole genome shotgun (WGS) entry which is preliminary data.</text>
</comment>
<reference evidence="3 4" key="1">
    <citation type="journal article" date="2018" name="Aquat. Microb. Ecol.">
        <title>Gammaproteobacterial methanotrophs dominate.</title>
        <authorList>
            <person name="Rissanen A.J."/>
            <person name="Saarenheimo J."/>
            <person name="Tiirola M."/>
            <person name="Peura S."/>
            <person name="Aalto S.L."/>
            <person name="Karvinen A."/>
            <person name="Nykanen H."/>
        </authorList>
    </citation>
    <scope>NUCLEOTIDE SEQUENCE [LARGE SCALE GENOMIC DNA]</scope>
    <source>
        <strain evidence="3">AMbin10</strain>
    </source>
</reference>
<accession>A0A2W4R617</accession>
<dbReference type="Proteomes" id="UP000249396">
    <property type="component" value="Unassembled WGS sequence"/>
</dbReference>
<dbReference type="InterPro" id="IPR056823">
    <property type="entry name" value="TEN-like_YD-shell"/>
</dbReference>
<dbReference type="Pfam" id="PF25023">
    <property type="entry name" value="TEN_YD-shell"/>
    <property type="match status" value="1"/>
</dbReference>
<evidence type="ECO:0000313" key="4">
    <source>
        <dbReference type="Proteomes" id="UP000249396"/>
    </source>
</evidence>
<gene>
    <name evidence="3" type="ORF">DM484_18605</name>
</gene>
<evidence type="ECO:0000313" key="3">
    <source>
        <dbReference type="EMBL" id="PZN75518.1"/>
    </source>
</evidence>
<dbReference type="InterPro" id="IPR022385">
    <property type="entry name" value="Rhs_assc_core"/>
</dbReference>
<evidence type="ECO:0000259" key="2">
    <source>
        <dbReference type="Pfam" id="PF25023"/>
    </source>
</evidence>
<dbReference type="Gene3D" id="2.180.10.10">
    <property type="entry name" value="RHS repeat-associated core"/>
    <property type="match status" value="1"/>
</dbReference>
<keyword evidence="1" id="KW-0677">Repeat</keyword>
<evidence type="ECO:0000256" key="1">
    <source>
        <dbReference type="ARBA" id="ARBA00022737"/>
    </source>
</evidence>
<sequence>MSNSSKSQIPTIRSFQMDSSSAGVLKNSVNLFRGDVNYSQALFSMPGRMDNDGLEVDLSIQYQSNVNQQAFTWNRDQPTGVLGMGWNVSAPSITLDNGGSPTAGSAQYSISNSGCSGQLVREPQTPFLFSMSADLAGELKDGQIIPAAIVGQFAQFGLPLSANAVVQGSASPWLVNDDALEQQFKLLAENGVLNAYDGGESYQPASYSFWKLIYYPQYERWAVTDNNGRVLSYGGGVGSTAQAYHTSAGNSIEWAVGWADGNGLLNWLGNSANPQGQRQYASAWHLHKIVSRFGESVSFAYNEFARDGSGLLPVEQLVGVGGKPYTKACHLTSITDVFGRKAVFNYLDKLWSNATDGSPREYADPHKSVPDNIPNGFQDCYQTRYLDGIDVFYTDDTRLFSVQFVYEPSPGNGAASAVANVAGSSGDICKRLLTGMQLINAAGESLPGFNYDYHLDTTASTNLGALNTITYPSGGTVSYAYTPNSLDICQRTATLTPPAPLGPGSIPRVWFGPNYSVVTWYNPATAQLSMQILSWNGQWVAWQAEPGNVLLVDGKSVSGIDLTTLDVQATENFVAISYNTENNANLQLFRLDPARPGQWVAASIAGLGAGGCNAPLKAWPLANGILTVTAGQNFVLAAQMNTNIGNYGSGSADVFTWDWPSQGWSHASQTNPTYTWFIAQSEYIVSVNMQGLVTLSYLDPVGKWHEKCSTVTLNLSLNDFESLSVVGDVSMVAVANLLAGNPGYGSYSYDIYLIQWNQDYQFSAPSKHSFTDYFDSNYPTSWIPSIISNSLVAVACNLIRFDGQSWQENTTLQPWNFSYVQGCQQRYAYGPDYAALIFINTSGNGNAYVLGYDAAGSDWTAQPATLDLAQDATSYQDTANWPGTSADYLVLGTQIYFRGTATDWGKAVSQGTSKLGDIQTLVNQAEGQTNRYQLNSESLINEGPNFLAFALYDAQDGTQGQAAVLVLQNGGVYGAAQVLGGERMWTNAENDAGGSGLAPGGSSAFAAYIDTANDFDSATTVYLHRYAGNAIQGNISDWPVSRISIDDALYESSTTDYVQDTATAACDPTGMVVKYYQTTVYPGGSAGNPVNGSVACQYLNGNAIVTGDNYYNMLDGLLYQVTSLDADGKLAARLTNSWQAYTRKAGSPTDASAAPVNLFGAYVLQTGKSTLLDGVASQQSTSYLQDGFAYPFNGQTVAVTTQSTTVAGQTDTMVQTAMYACQVNAPSLALNDLTTVVQQTTTLNGVTVNASANTLALWPSLWGEGVVVPAQEASFTWTGGGNSFPFGNYVPGQSPANWQCGGRTQDYAPNGVPLQQTDGAGIPSAAIYAMDLGLPIANFTGAALAECAWAGFQTYEDDSGWTLTNTRVCTDNACLGTQSLCLPAAAGSSLSTSVAPAANRTSYLLAYRYLTATGYEPQGAGFAIQAGGQTTQSGFTDTAGAWVYAATQIALPEGTASVAVEAANPGNGDVLLDSVLLMPLETTLAIQSWQADSRLLRASMIANGGISRVLYDRCSRPLGLVGPDSQVQELGILFASRQGSIDGSYDNTSPNAELSVQMAEGGSAETFIDGSAWQSRWQPDDGSLWTASAGRLVKSSSTADTLVWQGAANAGATTAFVVEMQPQANLSSPVSIQFGGGQTIRYTPNQGWSWTDGAGNPLQSPLASPPAMAGLWLLVLGDGITVFYGDGQLLFCQNNTAQGSQGFSFNTGSNPLAIHNLVAANSPRLSCFYTDGAARQRQVHELSGADSLVTEMVYDALDRQIAGTRVAPGSFGTGATIPTLQYRDTFLNVPAFFNALTNTCEMSGDIADYYAGQNEGLVYRSNDQSYPYFGCRYFTTPGKRIVESGLPGLTLSIHDVDSTTAAQRQTLRTDYGASSSTDHLPAAEFYTQTFTMPSGLQSRMFIDKTQALSAVTTMDGQCNALGQTQVSQVYDDAEGSAATTLSMRLPNAFTNTPQSNPSAFVRVATINPAGQVSSYADPDTGTTNVLYNGQGQIRFVQTPLQSGETFYGYTSYNSQGLIIEEGSVNAAWDDGFLQTKVDDLSFPSASDGANVARRYTYGGSRIEDLGLLTEVVTYNPAPAADPGLGDCTITETWQHDSLGRVITAGMVVAGATPVNTSVAYHYDTLSEIVQVDLPDGCPIPGIVYGYNDQGQAVKIGTPDNDSAFAQYTWTADGHLATAVRGALTEAWGYDSSGNILKHIVNVQGETVFEQDYTYTVDAQIASRQNTFGFDGRSGGSTVNYSYDGQQRFTAATDGSEPGNCEAVSLYDANGNLWQGSAGGQDWSASYNPGTDRLQTATTADESIQGFQYRDDGRPSQWRGMAIGYDEGLGTLATISSTSGTVRYARGYNNRCLLRQSGQQITLSFYGAGNVPLIVWNNGVAEIAIVGPQGLVAVQGEDEIRHPIADHQQTVWAVADGSGNLTAWYNYLPFGAITSQGGPEAETWPIRYMGKAWDGQVGLYDFGARPYDPLLRQFLLPDAARQFASPYVFLGNDPINQTDPSGNMSTIGQVFMDIAMAVVAIAGVVLTVATAGAAAPVEGGIIAGEAGAVGGEVGAETSLELGIQAASEIDTEASGMAGARAGVDLGAEAAGESFSAKASKALAKKSVKAVLNVAAGALIAGGTKGLGSSIKNPGQSAGQVFKAFGIGLASGAVTGLFSVGGGMLTSTIENKLVKVVAGAAVKMVAVDAGKLTGDLCTMTAPTVKGMVINSVSGLAWGALNTGMNIAYPPDSYPKTAYITAAVSATANAVQKTVGTVYPNGNAVYPVAALTTGYPWWGSVKQKRQNS</sequence>
<dbReference type="NCBIfam" id="TIGR03696">
    <property type="entry name" value="Rhs_assc_core"/>
    <property type="match status" value="1"/>
</dbReference>